<proteinExistence type="predicted"/>
<sequence>MRSIFATSAVVIGLGLPGVTMAQELSLSAGATLTSRYVFNGIEQTTGAAFQPWAEAEYEGFYAGVWASNTARSIVGSSVEVDLYLGYRNEVGRFSYDLGYTRYYYRNPSNDCCGEVILSLGYSVLDPLDVGLRFAHDPVADYVNSSVSIDYALDDKFGASANYGTISNGGHDYWSVGGSYAISDNFGIDASWHDTSISDGLLIVSLTTAVLHRSTATQSAPYPRRNSGGTFKA</sequence>
<gene>
    <name evidence="1" type="ORF">LCGC14_2594560</name>
</gene>
<protein>
    <submittedName>
        <fullName evidence="1">Uncharacterized protein</fullName>
    </submittedName>
</protein>
<dbReference type="Pfam" id="PF09694">
    <property type="entry name" value="Gcw_chp"/>
    <property type="match status" value="1"/>
</dbReference>
<dbReference type="EMBL" id="LAZR01043645">
    <property type="protein sequence ID" value="KKL06587.1"/>
    <property type="molecule type" value="Genomic_DNA"/>
</dbReference>
<dbReference type="SUPFAM" id="SSF56935">
    <property type="entry name" value="Porins"/>
    <property type="match status" value="1"/>
</dbReference>
<organism evidence="1">
    <name type="scientific">marine sediment metagenome</name>
    <dbReference type="NCBI Taxonomy" id="412755"/>
    <lineage>
        <taxon>unclassified sequences</taxon>
        <taxon>metagenomes</taxon>
        <taxon>ecological metagenomes</taxon>
    </lineage>
</organism>
<accession>A0A0F9AYH7</accession>
<dbReference type="AlphaFoldDB" id="A0A0F9AYH7"/>
<evidence type="ECO:0000313" key="1">
    <source>
        <dbReference type="EMBL" id="KKL06587.1"/>
    </source>
</evidence>
<name>A0A0F9AYH7_9ZZZZ</name>
<dbReference type="NCBIfam" id="TIGR02001">
    <property type="entry name" value="gcw_chp"/>
    <property type="match status" value="1"/>
</dbReference>
<reference evidence="1" key="1">
    <citation type="journal article" date="2015" name="Nature">
        <title>Complex archaea that bridge the gap between prokaryotes and eukaryotes.</title>
        <authorList>
            <person name="Spang A."/>
            <person name="Saw J.H."/>
            <person name="Jorgensen S.L."/>
            <person name="Zaremba-Niedzwiedzka K."/>
            <person name="Martijn J."/>
            <person name="Lind A.E."/>
            <person name="van Eijk R."/>
            <person name="Schleper C."/>
            <person name="Guy L."/>
            <person name="Ettema T.J."/>
        </authorList>
    </citation>
    <scope>NUCLEOTIDE SEQUENCE</scope>
</reference>
<dbReference type="InterPro" id="IPR010239">
    <property type="entry name" value="CHP02001"/>
</dbReference>
<comment type="caution">
    <text evidence="1">The sequence shown here is derived from an EMBL/GenBank/DDBJ whole genome shotgun (WGS) entry which is preliminary data.</text>
</comment>
<feature type="non-terminal residue" evidence="1">
    <location>
        <position position="233"/>
    </location>
</feature>